<dbReference type="InterPro" id="IPR003819">
    <property type="entry name" value="TauD/TfdA-like"/>
</dbReference>
<feature type="domain" description="TauD/TfdA-like" evidence="7">
    <location>
        <begin position="13"/>
        <end position="222"/>
    </location>
</feature>
<dbReference type="AlphaFoldDB" id="A0A291RTN5"/>
<dbReference type="Gene3D" id="3.60.130.10">
    <property type="entry name" value="Clavaminate synthase-like"/>
    <property type="match status" value="1"/>
</dbReference>
<evidence type="ECO:0000256" key="4">
    <source>
        <dbReference type="ARBA" id="ARBA00022964"/>
    </source>
</evidence>
<evidence type="ECO:0000313" key="9">
    <source>
        <dbReference type="Proteomes" id="UP000221961"/>
    </source>
</evidence>
<comment type="cofactor">
    <cofactor evidence="1">
        <name>Fe(2+)</name>
        <dbReference type="ChEBI" id="CHEBI:29033"/>
    </cofactor>
</comment>
<keyword evidence="3" id="KW-0479">Metal-binding</keyword>
<gene>
    <name evidence="8" type="ORF">CRH09_34945</name>
</gene>
<protein>
    <recommendedName>
        <fullName evidence="7">TauD/TfdA-like domain-containing protein</fullName>
    </recommendedName>
</protein>
<evidence type="ECO:0000313" key="8">
    <source>
        <dbReference type="EMBL" id="ATL70602.1"/>
    </source>
</evidence>
<dbReference type="PANTHER" id="PTHR10696:SF25">
    <property type="entry name" value="OXIDOREDUCTASE AIM17-RELATED"/>
    <property type="match status" value="1"/>
</dbReference>
<comment type="similarity">
    <text evidence="2">Belongs to the gamma-BBH/TMLD family.</text>
</comment>
<dbReference type="GO" id="GO:0051213">
    <property type="term" value="F:dioxygenase activity"/>
    <property type="evidence" value="ECO:0007669"/>
    <property type="project" value="UniProtKB-KW"/>
</dbReference>
<dbReference type="Proteomes" id="UP000221961">
    <property type="component" value="Chromosome"/>
</dbReference>
<evidence type="ECO:0000256" key="6">
    <source>
        <dbReference type="ARBA" id="ARBA00023004"/>
    </source>
</evidence>
<dbReference type="InterPro" id="IPR042098">
    <property type="entry name" value="TauD-like_sf"/>
</dbReference>
<evidence type="ECO:0000256" key="2">
    <source>
        <dbReference type="ARBA" id="ARBA00008654"/>
    </source>
</evidence>
<keyword evidence="5" id="KW-0560">Oxidoreductase</keyword>
<dbReference type="GeneID" id="88362462"/>
<name>A0A291RTN5_9NOCA</name>
<dbReference type="RefSeq" id="WP_098697562.1">
    <property type="nucleotide sequence ID" value="NZ_CP023778.1"/>
</dbReference>
<evidence type="ECO:0000256" key="5">
    <source>
        <dbReference type="ARBA" id="ARBA00023002"/>
    </source>
</evidence>
<keyword evidence="4" id="KW-0223">Dioxygenase</keyword>
<dbReference type="Pfam" id="PF02668">
    <property type="entry name" value="TauD"/>
    <property type="match status" value="1"/>
</dbReference>
<evidence type="ECO:0000256" key="3">
    <source>
        <dbReference type="ARBA" id="ARBA00022723"/>
    </source>
</evidence>
<dbReference type="SUPFAM" id="SSF51197">
    <property type="entry name" value="Clavaminate synthase-like"/>
    <property type="match status" value="1"/>
</dbReference>
<dbReference type="KEGG" id="ntp:CRH09_34945"/>
<keyword evidence="6" id="KW-0408">Iron</keyword>
<reference evidence="8 9" key="1">
    <citation type="submission" date="2017-10" db="EMBL/GenBank/DDBJ databases">
        <title>Comparative genomics between pathogenic Norcardia.</title>
        <authorList>
            <person name="Zeng L."/>
        </authorList>
    </citation>
    <scope>NUCLEOTIDE SEQUENCE [LARGE SCALE GENOMIC DNA]</scope>
    <source>
        <strain evidence="8 9">NC_YFY_NT001</strain>
    </source>
</reference>
<dbReference type="InterPro" id="IPR050411">
    <property type="entry name" value="AlphaKG_dependent_hydroxylases"/>
</dbReference>
<evidence type="ECO:0000259" key="7">
    <source>
        <dbReference type="Pfam" id="PF02668"/>
    </source>
</evidence>
<proteinExistence type="inferred from homology"/>
<evidence type="ECO:0000256" key="1">
    <source>
        <dbReference type="ARBA" id="ARBA00001954"/>
    </source>
</evidence>
<dbReference type="GO" id="GO:0045329">
    <property type="term" value="P:carnitine biosynthetic process"/>
    <property type="evidence" value="ECO:0007669"/>
    <property type="project" value="TreeGrafter"/>
</dbReference>
<accession>A0A291RTN5</accession>
<dbReference type="PANTHER" id="PTHR10696">
    <property type="entry name" value="GAMMA-BUTYROBETAINE HYDROXYLASE-RELATED"/>
    <property type="match status" value="1"/>
</dbReference>
<organism evidence="8 9">
    <name type="scientific">Nocardia terpenica</name>
    <dbReference type="NCBI Taxonomy" id="455432"/>
    <lineage>
        <taxon>Bacteria</taxon>
        <taxon>Bacillati</taxon>
        <taxon>Actinomycetota</taxon>
        <taxon>Actinomycetes</taxon>
        <taxon>Mycobacteriales</taxon>
        <taxon>Nocardiaceae</taxon>
        <taxon>Nocardia</taxon>
    </lineage>
</organism>
<dbReference type="EMBL" id="CP023778">
    <property type="protein sequence ID" value="ATL70602.1"/>
    <property type="molecule type" value="Genomic_DNA"/>
</dbReference>
<sequence length="246" mass="26558">MFVDIQHEWAAGVAAKLAADGLARFEGIRTRAQLVTLGASLGRVVPHRDSGPDGVTTLMHRGKLGGRAGFEGFGNGALAPHTDRSGIPEPPALLMVICGRKGRGGDCIAIDGRSVYLDLITSNPQAVQAFSQPNTVLFGGAAGYLGSIFEHTADGRVRIRYRRDELAKFAPGIVRWLPALSDAVERHMVQFGLEPGQGYVLHNHRWLHGRTRYTGDRVIYRLSLNPHEEFAIPSGFEASDAVGVTP</sequence>
<dbReference type="GO" id="GO:0046872">
    <property type="term" value="F:metal ion binding"/>
    <property type="evidence" value="ECO:0007669"/>
    <property type="project" value="UniProtKB-KW"/>
</dbReference>